<dbReference type="InterPro" id="IPR050346">
    <property type="entry name" value="FMO-like"/>
</dbReference>
<keyword evidence="5" id="KW-0503">Monooxygenase</keyword>
<dbReference type="GO" id="GO:0050661">
    <property type="term" value="F:NADP binding"/>
    <property type="evidence" value="ECO:0007669"/>
    <property type="project" value="InterPro"/>
</dbReference>
<evidence type="ECO:0000313" key="7">
    <source>
        <dbReference type="Proteomes" id="UP000054498"/>
    </source>
</evidence>
<proteinExistence type="inferred from homology"/>
<gene>
    <name evidence="6" type="ORF">MNEG_1529</name>
</gene>
<dbReference type="RefSeq" id="XP_013905450.1">
    <property type="nucleotide sequence ID" value="XM_014049996.1"/>
</dbReference>
<protein>
    <recommendedName>
        <fullName evidence="5">Flavin-containing monooxygenase</fullName>
        <ecNumber evidence="5">1.-.-.-</ecNumber>
    </recommendedName>
</protein>
<comment type="cofactor">
    <cofactor evidence="5">
        <name>FAD</name>
        <dbReference type="ChEBI" id="CHEBI:57692"/>
    </cofactor>
</comment>
<dbReference type="SUPFAM" id="SSF51905">
    <property type="entry name" value="FAD/NAD(P)-binding domain"/>
    <property type="match status" value="1"/>
</dbReference>
<evidence type="ECO:0000256" key="2">
    <source>
        <dbReference type="ARBA" id="ARBA00022630"/>
    </source>
</evidence>
<name>A0A0D2NPV8_9CHLO</name>
<evidence type="ECO:0000256" key="3">
    <source>
        <dbReference type="ARBA" id="ARBA00022827"/>
    </source>
</evidence>
<dbReference type="GeneID" id="25732936"/>
<reference evidence="6 7" key="1">
    <citation type="journal article" date="2013" name="BMC Genomics">
        <title>Reconstruction of the lipid metabolism for the microalga Monoraphidium neglectum from its genome sequence reveals characteristics suitable for biofuel production.</title>
        <authorList>
            <person name="Bogen C."/>
            <person name="Al-Dilaimi A."/>
            <person name="Albersmeier A."/>
            <person name="Wichmann J."/>
            <person name="Grundmann M."/>
            <person name="Rupp O."/>
            <person name="Lauersen K.J."/>
            <person name="Blifernez-Klassen O."/>
            <person name="Kalinowski J."/>
            <person name="Goesmann A."/>
            <person name="Mussgnug J.H."/>
            <person name="Kruse O."/>
        </authorList>
    </citation>
    <scope>NUCLEOTIDE SEQUENCE [LARGE SCALE GENOMIC DNA]</scope>
    <source>
        <strain evidence="6 7">SAG 48.87</strain>
    </source>
</reference>
<dbReference type="KEGG" id="mng:MNEG_1529"/>
<dbReference type="Proteomes" id="UP000054498">
    <property type="component" value="Unassembled WGS sequence"/>
</dbReference>
<evidence type="ECO:0000256" key="5">
    <source>
        <dbReference type="RuleBase" id="RU361177"/>
    </source>
</evidence>
<keyword evidence="3 5" id="KW-0274">FAD</keyword>
<dbReference type="AlphaFoldDB" id="A0A0D2NPV8"/>
<keyword evidence="4 5" id="KW-0560">Oxidoreductase</keyword>
<dbReference type="PANTHER" id="PTHR23023">
    <property type="entry name" value="DIMETHYLANILINE MONOOXYGENASE"/>
    <property type="match status" value="1"/>
</dbReference>
<evidence type="ECO:0000256" key="4">
    <source>
        <dbReference type="ARBA" id="ARBA00023002"/>
    </source>
</evidence>
<dbReference type="Pfam" id="PF00743">
    <property type="entry name" value="FMO-like"/>
    <property type="match status" value="1"/>
</dbReference>
<comment type="similarity">
    <text evidence="1 5">Belongs to the FMO family.</text>
</comment>
<sequence>MATPARDISRLVSAEADRVYLCARQWDAARALGGPFGPRSNVERRGMISRLTAEGGAEFAAGAPAAALDAVIYCTGYEYRLPFLDLQALGLSTEQQRVAPLFQHLFVPAYGPGIAFIGLPFRAASFPLFELQAKLCARLLSGRASLPPPEEMAAWVEREEARRVAGGRPPGATHRFDHRQMAHHKWLAKSCGPDVQRVPDWTAAALHAYWAAAWAAFAVQQWARALSRLLSARKAV</sequence>
<dbReference type="OrthoDB" id="66881at2759"/>
<keyword evidence="7" id="KW-1185">Reference proteome</keyword>
<dbReference type="Gene3D" id="3.50.50.60">
    <property type="entry name" value="FAD/NAD(P)-binding domain"/>
    <property type="match status" value="1"/>
</dbReference>
<dbReference type="InterPro" id="IPR036188">
    <property type="entry name" value="FAD/NAD-bd_sf"/>
</dbReference>
<dbReference type="EC" id="1.-.-.-" evidence="5"/>
<dbReference type="STRING" id="145388.A0A0D2NPV8"/>
<evidence type="ECO:0000256" key="1">
    <source>
        <dbReference type="ARBA" id="ARBA00009183"/>
    </source>
</evidence>
<dbReference type="GO" id="GO:0004499">
    <property type="term" value="F:N,N-dimethylaniline monooxygenase activity"/>
    <property type="evidence" value="ECO:0007669"/>
    <property type="project" value="InterPro"/>
</dbReference>
<dbReference type="InterPro" id="IPR020946">
    <property type="entry name" value="Flavin_mOase-like"/>
</dbReference>
<keyword evidence="2 5" id="KW-0285">Flavoprotein</keyword>
<evidence type="ECO:0000313" key="6">
    <source>
        <dbReference type="EMBL" id="KIZ06431.1"/>
    </source>
</evidence>
<dbReference type="EMBL" id="KK100373">
    <property type="protein sequence ID" value="KIZ06431.1"/>
    <property type="molecule type" value="Genomic_DNA"/>
</dbReference>
<accession>A0A0D2NPV8</accession>
<dbReference type="GO" id="GO:0050660">
    <property type="term" value="F:flavin adenine dinucleotide binding"/>
    <property type="evidence" value="ECO:0007669"/>
    <property type="project" value="InterPro"/>
</dbReference>
<organism evidence="6 7">
    <name type="scientific">Monoraphidium neglectum</name>
    <dbReference type="NCBI Taxonomy" id="145388"/>
    <lineage>
        <taxon>Eukaryota</taxon>
        <taxon>Viridiplantae</taxon>
        <taxon>Chlorophyta</taxon>
        <taxon>core chlorophytes</taxon>
        <taxon>Chlorophyceae</taxon>
        <taxon>CS clade</taxon>
        <taxon>Sphaeropleales</taxon>
        <taxon>Selenastraceae</taxon>
        <taxon>Monoraphidium</taxon>
    </lineage>
</organism>